<evidence type="ECO:0000313" key="1">
    <source>
        <dbReference type="EMBL" id="KAG7386887.1"/>
    </source>
</evidence>
<gene>
    <name evidence="1" type="ORF">PHYPSEUDO_015092</name>
</gene>
<evidence type="ECO:0000313" key="2">
    <source>
        <dbReference type="Proteomes" id="UP000694044"/>
    </source>
</evidence>
<sequence>MDPSVSDGLYNFLVAVGPSLKFLTLDTSNIEFDGNAVIRSCPNLEELSLCGGDMVDVRFDFAGLRAFLEMLEDNKLLEYLDIIVPFEHFIYLDDFRGHHLKPIDRSLILAMESKVAFLSVFPSREKLAESNKKLKRRVTRATQAVPTRAV</sequence>
<keyword evidence="2" id="KW-1185">Reference proteome</keyword>
<dbReference type="OrthoDB" id="10609125at2759"/>
<dbReference type="Proteomes" id="UP000694044">
    <property type="component" value="Unassembled WGS sequence"/>
</dbReference>
<dbReference type="AlphaFoldDB" id="A0A8T1VZQ4"/>
<dbReference type="EMBL" id="JAGDFM010000090">
    <property type="protein sequence ID" value="KAG7386887.1"/>
    <property type="molecule type" value="Genomic_DNA"/>
</dbReference>
<accession>A0A8T1VZQ4</accession>
<protein>
    <submittedName>
        <fullName evidence="1">Uncharacterized protein</fullName>
    </submittedName>
</protein>
<reference evidence="1" key="1">
    <citation type="submission" date="2021-02" db="EMBL/GenBank/DDBJ databases">
        <authorList>
            <person name="Palmer J.M."/>
        </authorList>
    </citation>
    <scope>NUCLEOTIDE SEQUENCE</scope>
    <source>
        <strain evidence="1">SCRP734</strain>
    </source>
</reference>
<name>A0A8T1VZQ4_9STRA</name>
<comment type="caution">
    <text evidence="1">The sequence shown here is derived from an EMBL/GenBank/DDBJ whole genome shotgun (WGS) entry which is preliminary data.</text>
</comment>
<proteinExistence type="predicted"/>
<organism evidence="1 2">
    <name type="scientific">Phytophthora pseudosyringae</name>
    <dbReference type="NCBI Taxonomy" id="221518"/>
    <lineage>
        <taxon>Eukaryota</taxon>
        <taxon>Sar</taxon>
        <taxon>Stramenopiles</taxon>
        <taxon>Oomycota</taxon>
        <taxon>Peronosporomycetes</taxon>
        <taxon>Peronosporales</taxon>
        <taxon>Peronosporaceae</taxon>
        <taxon>Phytophthora</taxon>
    </lineage>
</organism>